<accession>A0AAV7JZK1</accession>
<name>A0AAV7JZK1_9METZ</name>
<feature type="compositionally biased region" description="Low complexity" evidence="1">
    <location>
        <begin position="31"/>
        <end position="46"/>
    </location>
</feature>
<evidence type="ECO:0000313" key="2">
    <source>
        <dbReference type="EMBL" id="KAI6654389.1"/>
    </source>
</evidence>
<organism evidence="2 3">
    <name type="scientific">Oopsacas minuta</name>
    <dbReference type="NCBI Taxonomy" id="111878"/>
    <lineage>
        <taxon>Eukaryota</taxon>
        <taxon>Metazoa</taxon>
        <taxon>Porifera</taxon>
        <taxon>Hexactinellida</taxon>
        <taxon>Hexasterophora</taxon>
        <taxon>Lyssacinosida</taxon>
        <taxon>Leucopsacidae</taxon>
        <taxon>Oopsacas</taxon>
    </lineage>
</organism>
<dbReference type="Proteomes" id="UP001165289">
    <property type="component" value="Unassembled WGS sequence"/>
</dbReference>
<dbReference type="AlphaFoldDB" id="A0AAV7JZK1"/>
<protein>
    <submittedName>
        <fullName evidence="2">Uncharacterized protein</fullName>
    </submittedName>
</protein>
<evidence type="ECO:0000313" key="3">
    <source>
        <dbReference type="Proteomes" id="UP001165289"/>
    </source>
</evidence>
<comment type="caution">
    <text evidence="2">The sequence shown here is derived from an EMBL/GenBank/DDBJ whole genome shotgun (WGS) entry which is preliminary data.</text>
</comment>
<feature type="region of interest" description="Disordered" evidence="1">
    <location>
        <begin position="74"/>
        <end position="103"/>
    </location>
</feature>
<dbReference type="EMBL" id="JAKMXF010000222">
    <property type="protein sequence ID" value="KAI6654389.1"/>
    <property type="molecule type" value="Genomic_DNA"/>
</dbReference>
<proteinExistence type="predicted"/>
<gene>
    <name evidence="2" type="ORF">LOD99_786</name>
</gene>
<keyword evidence="3" id="KW-1185">Reference proteome</keyword>
<reference evidence="2 3" key="1">
    <citation type="journal article" date="2023" name="BMC Biol.">
        <title>The compact genome of the sponge Oopsacas minuta (Hexactinellida) is lacking key metazoan core genes.</title>
        <authorList>
            <person name="Santini S."/>
            <person name="Schenkelaars Q."/>
            <person name="Jourda C."/>
            <person name="Duchesne M."/>
            <person name="Belahbib H."/>
            <person name="Rocher C."/>
            <person name="Selva M."/>
            <person name="Riesgo A."/>
            <person name="Vervoort M."/>
            <person name="Leys S.P."/>
            <person name="Kodjabachian L."/>
            <person name="Le Bivic A."/>
            <person name="Borchiellini C."/>
            <person name="Claverie J.M."/>
            <person name="Renard E."/>
        </authorList>
    </citation>
    <scope>NUCLEOTIDE SEQUENCE [LARGE SCALE GENOMIC DNA]</scope>
    <source>
        <strain evidence="2">SPO-2</strain>
    </source>
</reference>
<sequence>MIQNIKSVSKIHLRMIIELYKDYSMKAGVSISPRSQSQKSPSSSQASRHDIYQDRSRSPLDFATYVIHQESHVGTSNDSFDEQFPHPVIASNKPISDPQTPTPTSSLVTLLRVKPLDHIQIITPSISLNEKNCQVVILF</sequence>
<feature type="region of interest" description="Disordered" evidence="1">
    <location>
        <begin position="31"/>
        <end position="53"/>
    </location>
</feature>
<evidence type="ECO:0000256" key="1">
    <source>
        <dbReference type="SAM" id="MobiDB-lite"/>
    </source>
</evidence>